<evidence type="ECO:0000259" key="6">
    <source>
        <dbReference type="SMART" id="SM00650"/>
    </source>
</evidence>
<feature type="domain" description="Ribosomal RNA adenine methylase transferase N-terminal" evidence="6">
    <location>
        <begin position="1"/>
        <end position="140"/>
    </location>
</feature>
<evidence type="ECO:0000256" key="3">
    <source>
        <dbReference type="ARBA" id="ARBA00022691"/>
    </source>
</evidence>
<dbReference type="InterPro" id="IPR020598">
    <property type="entry name" value="rRNA_Ade_methylase_Trfase_N"/>
</dbReference>
<dbReference type="EC" id="2.1.1.182" evidence="7"/>
<dbReference type="InterPro" id="IPR001737">
    <property type="entry name" value="KsgA/Erm"/>
</dbReference>
<evidence type="ECO:0000256" key="5">
    <source>
        <dbReference type="PROSITE-ProRule" id="PRU01026"/>
    </source>
</evidence>
<protein>
    <submittedName>
        <fullName evidence="7">SSU rRNA (Adenine(1518)-N(6)/adenine(1519)-N(6))-dimethyltransferase</fullName>
        <ecNumber evidence="7">2.1.1.182</ecNumber>
    </submittedName>
</protein>
<dbReference type="PANTHER" id="PTHR11727">
    <property type="entry name" value="DIMETHYLADENOSINE TRANSFERASE"/>
    <property type="match status" value="1"/>
</dbReference>
<evidence type="ECO:0000313" key="8">
    <source>
        <dbReference type="Proteomes" id="UP000694018"/>
    </source>
</evidence>
<dbReference type="Gene3D" id="3.40.50.150">
    <property type="entry name" value="Vaccinia Virus protein VP39"/>
    <property type="match status" value="1"/>
</dbReference>
<keyword evidence="3 5" id="KW-0949">S-adenosyl-L-methionine</keyword>
<dbReference type="KEGG" id="sshi:J5U23_02663"/>
<feature type="binding site" evidence="5">
    <location>
        <position position="61"/>
    </location>
    <ligand>
        <name>S-adenosyl-L-methionine</name>
        <dbReference type="ChEBI" id="CHEBI:59789"/>
    </ligand>
</feature>
<dbReference type="AlphaFoldDB" id="A0A8F5BQV4"/>
<dbReference type="PROSITE" id="PS51689">
    <property type="entry name" value="SAM_RNA_A_N6_MT"/>
    <property type="match status" value="1"/>
</dbReference>
<feature type="binding site" evidence="5">
    <location>
        <position position="47"/>
    </location>
    <ligand>
        <name>S-adenosyl-L-methionine</name>
        <dbReference type="ChEBI" id="CHEBI:59789"/>
    </ligand>
</feature>
<dbReference type="NCBIfam" id="NF011489">
    <property type="entry name" value="PRK14896.1-5"/>
    <property type="match status" value="1"/>
</dbReference>
<dbReference type="Proteomes" id="UP000694018">
    <property type="component" value="Chromosome"/>
</dbReference>
<feature type="binding site" evidence="5">
    <location>
        <position position="1"/>
    </location>
    <ligand>
        <name>S-adenosyl-L-methionine</name>
        <dbReference type="ChEBI" id="CHEBI:59789"/>
    </ligand>
</feature>
<evidence type="ECO:0000256" key="4">
    <source>
        <dbReference type="ARBA" id="ARBA00022884"/>
    </source>
</evidence>
<proteinExistence type="inferred from homology"/>
<comment type="caution">
    <text evidence="5">Lacks conserved residue(s) required for the propagation of feature annotation.</text>
</comment>
<accession>A0A8F5BQV4</accession>
<dbReference type="CDD" id="cd02440">
    <property type="entry name" value="AdoMet_MTases"/>
    <property type="match status" value="1"/>
</dbReference>
<dbReference type="SMART" id="SM00650">
    <property type="entry name" value="rADc"/>
    <property type="match status" value="1"/>
</dbReference>
<evidence type="ECO:0000256" key="1">
    <source>
        <dbReference type="ARBA" id="ARBA00022603"/>
    </source>
</evidence>
<name>A0A8F5BQV4_SACSH</name>
<keyword evidence="4 5" id="KW-0694">RNA-binding</keyword>
<sequence length="198" mass="22881">MDTGIRPILEIGCGKGNITKFLEPDICIELDKKMTDYLKNYNLVIADARYLPILRGQLVSSLPYQITSDFFKEVVKLDNIPKLTLILQKDFVDKILNDPTYISFLLNYVFDIQTKDIIPPRCFSPRPKVYSIITVFNRIREYNEDVDSLISCISRYRNKTLKKASKLCGLSSDNNLKVREFKPWQVLELLNSVGLSYV</sequence>
<comment type="similarity">
    <text evidence="5">Belongs to the class I-like SAM-binding methyltransferase superfamily. rRNA adenine N(6)-methyltransferase family.</text>
</comment>
<reference evidence="7" key="1">
    <citation type="journal article" date="2021" name="Environ. Microbiol.">
        <title>New insights into the diversity and evolution of the archaeal mobilome from three complete genomes of Saccharolobus shibatae.</title>
        <authorList>
            <person name="Medvedeva S."/>
            <person name="Brandt D."/>
            <person name="Cvirkaite-Krupovic V."/>
            <person name="Liu Y."/>
            <person name="Severinov K."/>
            <person name="Ishino S."/>
            <person name="Ishino Y."/>
            <person name="Prangishvili D."/>
            <person name="Kalinowski J."/>
            <person name="Krupovic M."/>
        </authorList>
    </citation>
    <scope>NUCLEOTIDE SEQUENCE</scope>
    <source>
        <strain evidence="7">B12</strain>
    </source>
</reference>
<dbReference type="GO" id="GO:0003723">
    <property type="term" value="F:RNA binding"/>
    <property type="evidence" value="ECO:0007669"/>
    <property type="project" value="UniProtKB-UniRule"/>
</dbReference>
<organism evidence="7 8">
    <name type="scientific">Saccharolobus shibatae (strain ATCC 51178 / DSM 5389 / JCM 8931 / NBRC 15437 / B12)</name>
    <name type="common">Sulfolobus shibatae</name>
    <dbReference type="NCBI Taxonomy" id="523848"/>
    <lineage>
        <taxon>Archaea</taxon>
        <taxon>Thermoproteota</taxon>
        <taxon>Thermoprotei</taxon>
        <taxon>Sulfolobales</taxon>
        <taxon>Sulfolobaceae</taxon>
        <taxon>Saccharolobus</taxon>
    </lineage>
</organism>
<dbReference type="SUPFAM" id="SSF53335">
    <property type="entry name" value="S-adenosyl-L-methionine-dependent methyltransferases"/>
    <property type="match status" value="1"/>
</dbReference>
<evidence type="ECO:0000256" key="2">
    <source>
        <dbReference type="ARBA" id="ARBA00022679"/>
    </source>
</evidence>
<dbReference type="PANTHER" id="PTHR11727:SF7">
    <property type="entry name" value="DIMETHYLADENOSINE TRANSFERASE-RELATED"/>
    <property type="match status" value="1"/>
</dbReference>
<keyword evidence="2 5" id="KW-0808">Transferase</keyword>
<dbReference type="EMBL" id="CP077717">
    <property type="protein sequence ID" value="QXJ29779.1"/>
    <property type="molecule type" value="Genomic_DNA"/>
</dbReference>
<dbReference type="InterPro" id="IPR029063">
    <property type="entry name" value="SAM-dependent_MTases_sf"/>
</dbReference>
<dbReference type="Pfam" id="PF00398">
    <property type="entry name" value="RrnaAD"/>
    <property type="match status" value="1"/>
</dbReference>
<keyword evidence="1 5" id="KW-0489">Methyltransferase</keyword>
<evidence type="ECO:0000313" key="7">
    <source>
        <dbReference type="EMBL" id="QXJ29779.1"/>
    </source>
</evidence>
<dbReference type="GO" id="GO:0052908">
    <property type="term" value="F:16S rRNA (adenine(1518)-N(6)/adenine(1519)-N(6))-dimethyltransferase activity"/>
    <property type="evidence" value="ECO:0007669"/>
    <property type="project" value="UniProtKB-EC"/>
</dbReference>
<gene>
    <name evidence="7" type="ORF">J5U23_02663</name>
</gene>